<protein>
    <submittedName>
        <fullName evidence="2">Uncharacterized protein</fullName>
    </submittedName>
</protein>
<evidence type="ECO:0000256" key="1">
    <source>
        <dbReference type="SAM" id="MobiDB-lite"/>
    </source>
</evidence>
<comment type="caution">
    <text evidence="2">The sequence shown here is derived from an EMBL/GenBank/DDBJ whole genome shotgun (WGS) entry which is preliminary data.</text>
</comment>
<keyword evidence="3" id="KW-1185">Reference proteome</keyword>
<evidence type="ECO:0000313" key="2">
    <source>
        <dbReference type="EMBL" id="EJK57516.1"/>
    </source>
</evidence>
<gene>
    <name evidence="2" type="ORF">THAOC_22429</name>
</gene>
<accession>K0S9B2</accession>
<evidence type="ECO:0000313" key="3">
    <source>
        <dbReference type="Proteomes" id="UP000266841"/>
    </source>
</evidence>
<dbReference type="AlphaFoldDB" id="K0S9B2"/>
<proteinExistence type="predicted"/>
<dbReference type="Proteomes" id="UP000266841">
    <property type="component" value="Unassembled WGS sequence"/>
</dbReference>
<feature type="region of interest" description="Disordered" evidence="1">
    <location>
        <begin position="1"/>
        <end position="44"/>
    </location>
</feature>
<name>K0S9B2_THAOC</name>
<reference evidence="2 3" key="1">
    <citation type="journal article" date="2012" name="Genome Biol.">
        <title>Genome and low-iron response of an oceanic diatom adapted to chronic iron limitation.</title>
        <authorList>
            <person name="Lommer M."/>
            <person name="Specht M."/>
            <person name="Roy A.S."/>
            <person name="Kraemer L."/>
            <person name="Andreson R."/>
            <person name="Gutowska M.A."/>
            <person name="Wolf J."/>
            <person name="Bergner S.V."/>
            <person name="Schilhabel M.B."/>
            <person name="Klostermeier U.C."/>
            <person name="Beiko R.G."/>
            <person name="Rosenstiel P."/>
            <person name="Hippler M."/>
            <person name="Laroche J."/>
        </authorList>
    </citation>
    <scope>NUCLEOTIDE SEQUENCE [LARGE SCALE GENOMIC DNA]</scope>
    <source>
        <strain evidence="2 3">CCMP1005</strain>
    </source>
</reference>
<feature type="non-terminal residue" evidence="2">
    <location>
        <position position="1"/>
    </location>
</feature>
<organism evidence="2 3">
    <name type="scientific">Thalassiosira oceanica</name>
    <name type="common">Marine diatom</name>
    <dbReference type="NCBI Taxonomy" id="159749"/>
    <lineage>
        <taxon>Eukaryota</taxon>
        <taxon>Sar</taxon>
        <taxon>Stramenopiles</taxon>
        <taxon>Ochrophyta</taxon>
        <taxon>Bacillariophyta</taxon>
        <taxon>Coscinodiscophyceae</taxon>
        <taxon>Thalassiosirophycidae</taxon>
        <taxon>Thalassiosirales</taxon>
        <taxon>Thalassiosiraceae</taxon>
        <taxon>Thalassiosira</taxon>
    </lineage>
</organism>
<sequence>YVKRSPPGVLEQRGIPAKIESLDPAAADNETQLPDEQYGVGSSADHCRFPGNLLGWHITNPPGDVPPQQIFR</sequence>
<dbReference type="EMBL" id="AGNL01027961">
    <property type="protein sequence ID" value="EJK57516.1"/>
    <property type="molecule type" value="Genomic_DNA"/>
</dbReference>